<evidence type="ECO:0000313" key="3">
    <source>
        <dbReference type="EMBL" id="GAA2700568.1"/>
    </source>
</evidence>
<gene>
    <name evidence="3" type="ORF">GCM10010412_097790</name>
</gene>
<dbReference type="InterPro" id="IPR036318">
    <property type="entry name" value="FAD-bd_PCMH-like_sf"/>
</dbReference>
<evidence type="ECO:0000313" key="4">
    <source>
        <dbReference type="Proteomes" id="UP001501666"/>
    </source>
</evidence>
<protein>
    <submittedName>
        <fullName evidence="3">Uncharacterized protein</fullName>
    </submittedName>
</protein>
<proteinExistence type="predicted"/>
<dbReference type="SUPFAM" id="SSF56176">
    <property type="entry name" value="FAD-binding/transporter-associated domain-like"/>
    <property type="match status" value="1"/>
</dbReference>
<feature type="compositionally biased region" description="Basic and acidic residues" evidence="2">
    <location>
        <begin position="15"/>
        <end position="25"/>
    </location>
</feature>
<evidence type="ECO:0000256" key="1">
    <source>
        <dbReference type="ARBA" id="ARBA00023002"/>
    </source>
</evidence>
<organism evidence="3 4">
    <name type="scientific">Nonomuraea recticatena</name>
    <dbReference type="NCBI Taxonomy" id="46178"/>
    <lineage>
        <taxon>Bacteria</taxon>
        <taxon>Bacillati</taxon>
        <taxon>Actinomycetota</taxon>
        <taxon>Actinomycetes</taxon>
        <taxon>Streptosporangiales</taxon>
        <taxon>Streptosporangiaceae</taxon>
        <taxon>Nonomuraea</taxon>
    </lineage>
</organism>
<feature type="region of interest" description="Disordered" evidence="2">
    <location>
        <begin position="60"/>
        <end position="80"/>
    </location>
</feature>
<dbReference type="InterPro" id="IPR016167">
    <property type="entry name" value="FAD-bd_PCMH_sub1"/>
</dbReference>
<keyword evidence="4" id="KW-1185">Reference proteome</keyword>
<dbReference type="Proteomes" id="UP001501666">
    <property type="component" value="Unassembled WGS sequence"/>
</dbReference>
<dbReference type="Gene3D" id="3.30.43.10">
    <property type="entry name" value="Uridine Diphospho-n-acetylenolpyruvylglucosamine Reductase, domain 2"/>
    <property type="match status" value="1"/>
</dbReference>
<feature type="region of interest" description="Disordered" evidence="2">
    <location>
        <begin position="1"/>
        <end position="25"/>
    </location>
</feature>
<evidence type="ECO:0000256" key="2">
    <source>
        <dbReference type="SAM" id="MobiDB-lite"/>
    </source>
</evidence>
<accession>A0ABN3TEK9</accession>
<reference evidence="3 4" key="1">
    <citation type="journal article" date="2019" name="Int. J. Syst. Evol. Microbiol.">
        <title>The Global Catalogue of Microorganisms (GCM) 10K type strain sequencing project: providing services to taxonomists for standard genome sequencing and annotation.</title>
        <authorList>
            <consortium name="The Broad Institute Genomics Platform"/>
            <consortium name="The Broad Institute Genome Sequencing Center for Infectious Disease"/>
            <person name="Wu L."/>
            <person name="Ma J."/>
        </authorList>
    </citation>
    <scope>NUCLEOTIDE SEQUENCE [LARGE SCALE GENOMIC DNA]</scope>
    <source>
        <strain evidence="3 4">JCM 6835</strain>
    </source>
</reference>
<comment type="caution">
    <text evidence="3">The sequence shown here is derived from an EMBL/GenBank/DDBJ whole genome shotgun (WGS) entry which is preliminary data.</text>
</comment>
<dbReference type="EMBL" id="BAAATE010000061">
    <property type="protein sequence ID" value="GAA2700568.1"/>
    <property type="molecule type" value="Genomic_DNA"/>
</dbReference>
<dbReference type="RefSeq" id="WP_346157656.1">
    <property type="nucleotide sequence ID" value="NZ_BAAATE010000061.1"/>
</dbReference>
<sequence length="80" mass="8609">MNRLADQVMGPVLAPRDEGYDEERAGWQTARRHRPDLVVGAAGPADVQAAVSYARERGLPVGVQGTGGMPWRPSPPRAEC</sequence>
<name>A0ABN3TEK9_9ACTN</name>
<keyword evidence="1" id="KW-0560">Oxidoreductase</keyword>